<organism evidence="2 3">
    <name type="scientific">Stylosanthes scabra</name>
    <dbReference type="NCBI Taxonomy" id="79078"/>
    <lineage>
        <taxon>Eukaryota</taxon>
        <taxon>Viridiplantae</taxon>
        <taxon>Streptophyta</taxon>
        <taxon>Embryophyta</taxon>
        <taxon>Tracheophyta</taxon>
        <taxon>Spermatophyta</taxon>
        <taxon>Magnoliopsida</taxon>
        <taxon>eudicotyledons</taxon>
        <taxon>Gunneridae</taxon>
        <taxon>Pentapetalae</taxon>
        <taxon>rosids</taxon>
        <taxon>fabids</taxon>
        <taxon>Fabales</taxon>
        <taxon>Fabaceae</taxon>
        <taxon>Papilionoideae</taxon>
        <taxon>50 kb inversion clade</taxon>
        <taxon>dalbergioids sensu lato</taxon>
        <taxon>Dalbergieae</taxon>
        <taxon>Pterocarpus clade</taxon>
        <taxon>Stylosanthes</taxon>
    </lineage>
</organism>
<accession>A0ABU6QAU4</accession>
<feature type="transmembrane region" description="Helical" evidence="1">
    <location>
        <begin position="21"/>
        <end position="41"/>
    </location>
</feature>
<gene>
    <name evidence="2" type="ORF">PIB30_025016</name>
</gene>
<name>A0ABU6QAU4_9FABA</name>
<comment type="caution">
    <text evidence="2">The sequence shown here is derived from an EMBL/GenBank/DDBJ whole genome shotgun (WGS) entry which is preliminary data.</text>
</comment>
<reference evidence="2 3" key="1">
    <citation type="journal article" date="2023" name="Plants (Basel)">
        <title>Bridging the Gap: Combining Genomics and Transcriptomics Approaches to Understand Stylosanthes scabra, an Orphan Legume from the Brazilian Caatinga.</title>
        <authorList>
            <person name="Ferreira-Neto J.R.C."/>
            <person name="da Silva M.D."/>
            <person name="Binneck E."/>
            <person name="de Melo N.F."/>
            <person name="da Silva R.H."/>
            <person name="de Melo A.L.T.M."/>
            <person name="Pandolfi V."/>
            <person name="Bustamante F.O."/>
            <person name="Brasileiro-Vidal A.C."/>
            <person name="Benko-Iseppon A.M."/>
        </authorList>
    </citation>
    <scope>NUCLEOTIDE SEQUENCE [LARGE SCALE GENOMIC DNA]</scope>
    <source>
        <tissue evidence="2">Leaves</tissue>
    </source>
</reference>
<keyword evidence="1" id="KW-1133">Transmembrane helix</keyword>
<proteinExistence type="predicted"/>
<dbReference type="EMBL" id="JASCZI010000091">
    <property type="protein sequence ID" value="MED6108536.1"/>
    <property type="molecule type" value="Genomic_DNA"/>
</dbReference>
<keyword evidence="1" id="KW-0472">Membrane</keyword>
<sequence length="108" mass="11862">MAEGCGFLQAPRRPLLQANSILISFLILSPSSLLQLLVFLASQSPSPSSSPSSCAFQVTGILRKTNKTLIEQKLSVTSTTSHGYKLQSPHSTFCYTEDRAKIRKFMEP</sequence>
<evidence type="ECO:0000313" key="3">
    <source>
        <dbReference type="Proteomes" id="UP001341840"/>
    </source>
</evidence>
<evidence type="ECO:0000256" key="1">
    <source>
        <dbReference type="SAM" id="Phobius"/>
    </source>
</evidence>
<protein>
    <submittedName>
        <fullName evidence="2">Uncharacterized protein</fullName>
    </submittedName>
</protein>
<dbReference type="Proteomes" id="UP001341840">
    <property type="component" value="Unassembled WGS sequence"/>
</dbReference>
<keyword evidence="1" id="KW-0812">Transmembrane</keyword>
<keyword evidence="3" id="KW-1185">Reference proteome</keyword>
<evidence type="ECO:0000313" key="2">
    <source>
        <dbReference type="EMBL" id="MED6108536.1"/>
    </source>
</evidence>